<dbReference type="InterPro" id="IPR011032">
    <property type="entry name" value="GroES-like_sf"/>
</dbReference>
<evidence type="ECO:0000313" key="1">
    <source>
        <dbReference type="EMBL" id="RBP98144.1"/>
    </source>
</evidence>
<dbReference type="Proteomes" id="UP000252530">
    <property type="component" value="Unassembled WGS sequence"/>
</dbReference>
<gene>
    <name evidence="1" type="ORF">CRD60_03060</name>
</gene>
<dbReference type="AlphaFoldDB" id="A0A366K900"/>
<dbReference type="Gene3D" id="3.90.180.10">
    <property type="entry name" value="Medium-chain alcohol dehydrogenases, catalytic domain"/>
    <property type="match status" value="1"/>
</dbReference>
<comment type="caution">
    <text evidence="1">The sequence shown here is derived from an EMBL/GenBank/DDBJ whole genome shotgun (WGS) entry which is preliminary data.</text>
</comment>
<reference evidence="1 2" key="1">
    <citation type="submission" date="2017-10" db="EMBL/GenBank/DDBJ databases">
        <title>Bifidobacterium xylocopum sp. nov. and Bifidobacterium aemilianum sp. nov., from the carpenter bee (Xylocopa violacea) digestive tract.</title>
        <authorList>
            <person name="Alberoni D."/>
            <person name="Baffoni L."/>
            <person name="Di Gioia D."/>
            <person name="Gaggia F."/>
            <person name="Biavati B."/>
        </authorList>
    </citation>
    <scope>NUCLEOTIDE SEQUENCE [LARGE SCALE GENOMIC DNA]</scope>
    <source>
        <strain evidence="1 2">XV10</strain>
    </source>
</reference>
<sequence length="31" mass="3194">MLATGICHTHATVNIGLIPAPFPIAPGHEDV</sequence>
<evidence type="ECO:0008006" key="3">
    <source>
        <dbReference type="Google" id="ProtNLM"/>
    </source>
</evidence>
<dbReference type="SUPFAM" id="SSF50129">
    <property type="entry name" value="GroES-like"/>
    <property type="match status" value="1"/>
</dbReference>
<name>A0A366K900_9BIFI</name>
<accession>A0A366K900</accession>
<organism evidence="1 2">
    <name type="scientific">Bifidobacterium aemilianum</name>
    <dbReference type="NCBI Taxonomy" id="2493120"/>
    <lineage>
        <taxon>Bacteria</taxon>
        <taxon>Bacillati</taxon>
        <taxon>Actinomycetota</taxon>
        <taxon>Actinomycetes</taxon>
        <taxon>Bifidobacteriales</taxon>
        <taxon>Bifidobacteriaceae</taxon>
        <taxon>Bifidobacterium</taxon>
    </lineage>
</organism>
<proteinExistence type="predicted"/>
<dbReference type="OrthoDB" id="9770544at2"/>
<protein>
    <recommendedName>
        <fullName evidence="3">Alcohol dehydrogenase</fullName>
    </recommendedName>
</protein>
<keyword evidence="2" id="KW-1185">Reference proteome</keyword>
<evidence type="ECO:0000313" key="2">
    <source>
        <dbReference type="Proteomes" id="UP000252530"/>
    </source>
</evidence>
<dbReference type="EMBL" id="PDCG01000002">
    <property type="protein sequence ID" value="RBP98144.1"/>
    <property type="molecule type" value="Genomic_DNA"/>
</dbReference>